<accession>A0A6S6Y296</accession>
<keyword evidence="2" id="KW-1185">Reference proteome</keyword>
<dbReference type="OrthoDB" id="9181667at2"/>
<reference evidence="1 2" key="1">
    <citation type="submission" date="2020-03" db="EMBL/GenBank/DDBJ databases">
        <authorList>
            <consortium name="Genoscope - CEA"/>
            <person name="William W."/>
        </authorList>
    </citation>
    <scope>NUCLEOTIDE SEQUENCE [LARGE SCALE GENOMIC DNA]</scope>
    <source>
        <strain evidence="2">DSM 16959</strain>
    </source>
</reference>
<sequence length="100" mass="11132">MKIHQIPHGTRFEYEGEVYVKSGPMLGTGNGGQRLIPKYAIIKPLDGIPADIQPPRSDQLPREQTMQALEAFLATCLTLVPEERHPELESARQTLLRALG</sequence>
<organism evidence="1 2">
    <name type="scientific">Denitratisoma oestradiolicum</name>
    <dbReference type="NCBI Taxonomy" id="311182"/>
    <lineage>
        <taxon>Bacteria</taxon>
        <taxon>Pseudomonadati</taxon>
        <taxon>Pseudomonadota</taxon>
        <taxon>Betaproteobacteria</taxon>
        <taxon>Nitrosomonadales</taxon>
        <taxon>Sterolibacteriaceae</taxon>
        <taxon>Denitratisoma</taxon>
    </lineage>
</organism>
<dbReference type="AlphaFoldDB" id="A0A6S6Y296"/>
<gene>
    <name evidence="1" type="ORF">DENOEST_2278</name>
</gene>
<dbReference type="Proteomes" id="UP000515733">
    <property type="component" value="Chromosome"/>
</dbReference>
<protein>
    <submittedName>
        <fullName evidence="1">Uncharacterized protein</fullName>
    </submittedName>
</protein>
<dbReference type="KEGG" id="doe:DENOEST_2278"/>
<evidence type="ECO:0000313" key="1">
    <source>
        <dbReference type="EMBL" id="CAB1369443.1"/>
    </source>
</evidence>
<evidence type="ECO:0000313" key="2">
    <source>
        <dbReference type="Proteomes" id="UP000515733"/>
    </source>
</evidence>
<dbReference type="RefSeq" id="WP_145772248.1">
    <property type="nucleotide sequence ID" value="NZ_LR778301.1"/>
</dbReference>
<name>A0A6S6Y296_9PROT</name>
<proteinExistence type="predicted"/>
<dbReference type="EMBL" id="LR778301">
    <property type="protein sequence ID" value="CAB1369443.1"/>
    <property type="molecule type" value="Genomic_DNA"/>
</dbReference>